<reference evidence="1" key="1">
    <citation type="submission" date="2023-03" db="EMBL/GenBank/DDBJ databases">
        <title>Massive genome expansion in bonnet fungi (Mycena s.s.) driven by repeated elements and novel gene families across ecological guilds.</title>
        <authorList>
            <consortium name="Lawrence Berkeley National Laboratory"/>
            <person name="Harder C.B."/>
            <person name="Miyauchi S."/>
            <person name="Viragh M."/>
            <person name="Kuo A."/>
            <person name="Thoen E."/>
            <person name="Andreopoulos B."/>
            <person name="Lu D."/>
            <person name="Skrede I."/>
            <person name="Drula E."/>
            <person name="Henrissat B."/>
            <person name="Morin E."/>
            <person name="Kohler A."/>
            <person name="Barry K."/>
            <person name="LaButti K."/>
            <person name="Morin E."/>
            <person name="Salamov A."/>
            <person name="Lipzen A."/>
            <person name="Mereny Z."/>
            <person name="Hegedus B."/>
            <person name="Baldrian P."/>
            <person name="Stursova M."/>
            <person name="Weitz H."/>
            <person name="Taylor A."/>
            <person name="Grigoriev I.V."/>
            <person name="Nagy L.G."/>
            <person name="Martin F."/>
            <person name="Kauserud H."/>
        </authorList>
    </citation>
    <scope>NUCLEOTIDE SEQUENCE</scope>
    <source>
        <strain evidence="1">9284</strain>
    </source>
</reference>
<gene>
    <name evidence="1" type="ORF">FB45DRAFT_1089024</name>
</gene>
<dbReference type="Gene3D" id="3.20.20.80">
    <property type="entry name" value="Glycosidases"/>
    <property type="match status" value="1"/>
</dbReference>
<dbReference type="InterPro" id="IPR017853">
    <property type="entry name" value="GH"/>
</dbReference>
<sequence length="312" mass="34014">MNSTLATAAIESHRVLVYYQTQYNNNLPANSPFGHYVSPLPLIGLITHLLLAAWHINLADVSVHLNDFVPTDPFFAQMWEDIAVMQSTGIKVIGMLGGAAPGTYECLTPDKFDTYYPVLAGYIEQFHLDGIDLDSRAKDFGEDFIITAAPVASALVEGGNLSGFDYVALEATLGHQISWYNAQFYSGFGFFFPDDLYLQIVNFGSPATRIDPSRLIATTLTTPDAGAGFIPIDEVVDSIKTLSAMQDFNFGGVAGWEYYESLPGGPDQPQEWAQIMSDTMKALATNATVLAKSKAEASEAKTVNSRVVRRSQ</sequence>
<proteinExistence type="predicted"/>
<protein>
    <submittedName>
        <fullName evidence="1">Endo-beta-N-acetylglucosaminidase</fullName>
    </submittedName>
</protein>
<keyword evidence="2" id="KW-1185">Reference proteome</keyword>
<dbReference type="EMBL" id="JARKIF010000014">
    <property type="protein sequence ID" value="KAJ7623490.1"/>
    <property type="molecule type" value="Genomic_DNA"/>
</dbReference>
<accession>A0AAD7FGU9</accession>
<dbReference type="Proteomes" id="UP001221142">
    <property type="component" value="Unassembled WGS sequence"/>
</dbReference>
<organism evidence="1 2">
    <name type="scientific">Roridomyces roridus</name>
    <dbReference type="NCBI Taxonomy" id="1738132"/>
    <lineage>
        <taxon>Eukaryota</taxon>
        <taxon>Fungi</taxon>
        <taxon>Dikarya</taxon>
        <taxon>Basidiomycota</taxon>
        <taxon>Agaricomycotina</taxon>
        <taxon>Agaricomycetes</taxon>
        <taxon>Agaricomycetidae</taxon>
        <taxon>Agaricales</taxon>
        <taxon>Marasmiineae</taxon>
        <taxon>Mycenaceae</taxon>
        <taxon>Roridomyces</taxon>
    </lineage>
</organism>
<dbReference type="AlphaFoldDB" id="A0AAD7FGU9"/>
<dbReference type="SUPFAM" id="SSF51445">
    <property type="entry name" value="(Trans)glycosidases"/>
    <property type="match status" value="1"/>
</dbReference>
<comment type="caution">
    <text evidence="1">The sequence shown here is derived from an EMBL/GenBank/DDBJ whole genome shotgun (WGS) entry which is preliminary data.</text>
</comment>
<evidence type="ECO:0000313" key="1">
    <source>
        <dbReference type="EMBL" id="KAJ7623490.1"/>
    </source>
</evidence>
<name>A0AAD7FGU9_9AGAR</name>
<evidence type="ECO:0000313" key="2">
    <source>
        <dbReference type="Proteomes" id="UP001221142"/>
    </source>
</evidence>